<keyword evidence="1" id="KW-1133">Transmembrane helix</keyword>
<dbReference type="PANTHER" id="PTHR19353:SF19">
    <property type="entry name" value="DELTA(5) FATTY ACID DESATURASE C-RELATED"/>
    <property type="match status" value="1"/>
</dbReference>
<accession>A0ABT6KN74</accession>
<keyword evidence="1" id="KW-0812">Transmembrane</keyword>
<keyword evidence="1" id="KW-0472">Membrane</keyword>
<evidence type="ECO:0000259" key="2">
    <source>
        <dbReference type="Pfam" id="PF00487"/>
    </source>
</evidence>
<evidence type="ECO:0000256" key="1">
    <source>
        <dbReference type="SAM" id="Phobius"/>
    </source>
</evidence>
<dbReference type="RefSeq" id="WP_322133221.1">
    <property type="nucleotide sequence ID" value="NZ_CP085036.1"/>
</dbReference>
<dbReference type="PIRSF" id="PIRSF015921">
    <property type="entry name" value="FA_sphinglp_des"/>
    <property type="match status" value="1"/>
</dbReference>
<feature type="transmembrane region" description="Helical" evidence="1">
    <location>
        <begin position="41"/>
        <end position="61"/>
    </location>
</feature>
<keyword evidence="4" id="KW-1185">Reference proteome</keyword>
<protein>
    <submittedName>
        <fullName evidence="3">Fatty acid desaturase</fullName>
    </submittedName>
</protein>
<proteinExistence type="predicted"/>
<dbReference type="CDD" id="cd03506">
    <property type="entry name" value="Delta6-FADS-like"/>
    <property type="match status" value="1"/>
</dbReference>
<gene>
    <name evidence="3" type="ORF">M2152_001075</name>
</gene>
<comment type="caution">
    <text evidence="3">The sequence shown here is derived from an EMBL/GenBank/DDBJ whole genome shotgun (WGS) entry which is preliminary data.</text>
</comment>
<name>A0ABT6KN74_9MICO</name>
<sequence length="340" mass="37601">MNTVRDAGLLRRRRTFYFVLLAAITTAMVAAWFGAVMLQDTWYTLLIAGAMGVLFTQYAFVTHEFAHRQVFASGRANDVAGRLMADLVVGISYSWWMSKHTRHHASPNTVGKDPDIMPDTIVFQADDATATTRLGRFLQQRQGWLFFPALLLEGVNLHRHAFATVLNPKVKVDKRSLEIVLLAVRNVAFIAAVFAIMPLGMGFAFLGVQLAVFGLYMGASFAPNHTGMPLLPKGSKVDFLRRQVLTSRNISGGPAVDIYMGGLNYQVEHHLFPSMPRPHLRKAAEIVREYCELKEIPYTRVSLAASYGAVIRYLNEVGHGPARDPFACPAAGRVGYTGVS</sequence>
<feature type="transmembrane region" description="Helical" evidence="1">
    <location>
        <begin position="15"/>
        <end position="35"/>
    </location>
</feature>
<reference evidence="3 4" key="1">
    <citation type="submission" date="2023-04" db="EMBL/GenBank/DDBJ databases">
        <title>Genome Encyclopedia of Bacteria and Archaea VI: Functional Genomics of Type Strains.</title>
        <authorList>
            <person name="Whitman W."/>
        </authorList>
    </citation>
    <scope>NUCLEOTIDE SEQUENCE [LARGE SCALE GENOMIC DNA]</scope>
    <source>
        <strain evidence="3 4">SG_E_30_P1</strain>
    </source>
</reference>
<feature type="domain" description="Fatty acid desaturase" evidence="2">
    <location>
        <begin position="41"/>
        <end position="300"/>
    </location>
</feature>
<dbReference type="InterPro" id="IPR012171">
    <property type="entry name" value="Fatty_acid_desaturase"/>
</dbReference>
<dbReference type="EMBL" id="JARXVQ010000001">
    <property type="protein sequence ID" value="MDH6180893.1"/>
    <property type="molecule type" value="Genomic_DNA"/>
</dbReference>
<evidence type="ECO:0000313" key="3">
    <source>
        <dbReference type="EMBL" id="MDH6180893.1"/>
    </source>
</evidence>
<organism evidence="3 4">
    <name type="scientific">Antiquaquibacter oligotrophicus</name>
    <dbReference type="NCBI Taxonomy" id="2880260"/>
    <lineage>
        <taxon>Bacteria</taxon>
        <taxon>Bacillati</taxon>
        <taxon>Actinomycetota</taxon>
        <taxon>Actinomycetes</taxon>
        <taxon>Micrococcales</taxon>
        <taxon>Microbacteriaceae</taxon>
        <taxon>Antiquaquibacter</taxon>
    </lineage>
</organism>
<evidence type="ECO:0000313" key="4">
    <source>
        <dbReference type="Proteomes" id="UP001160142"/>
    </source>
</evidence>
<dbReference type="PANTHER" id="PTHR19353">
    <property type="entry name" value="FATTY ACID DESATURASE 2"/>
    <property type="match status" value="1"/>
</dbReference>
<dbReference type="InterPro" id="IPR005804">
    <property type="entry name" value="FA_desaturase_dom"/>
</dbReference>
<dbReference type="Proteomes" id="UP001160142">
    <property type="component" value="Unassembled WGS sequence"/>
</dbReference>
<dbReference type="Pfam" id="PF00487">
    <property type="entry name" value="FA_desaturase"/>
    <property type="match status" value="1"/>
</dbReference>